<feature type="transmembrane region" description="Helical" evidence="1">
    <location>
        <begin position="174"/>
        <end position="195"/>
    </location>
</feature>
<feature type="transmembrane region" description="Helical" evidence="1">
    <location>
        <begin position="144"/>
        <end position="167"/>
    </location>
</feature>
<feature type="transmembrane region" description="Helical" evidence="1">
    <location>
        <begin position="68"/>
        <end position="88"/>
    </location>
</feature>
<keyword evidence="3" id="KW-1185">Reference proteome</keyword>
<accession>A0ABX7GWJ2</accession>
<reference evidence="2 3" key="1">
    <citation type="submission" date="2020-10" db="EMBL/GenBank/DDBJ databases">
        <title>Phylogeny of dyella-like bacteria.</title>
        <authorList>
            <person name="Fu J."/>
        </authorList>
    </citation>
    <scope>NUCLEOTIDE SEQUENCE [LARGE SCALE GENOMIC DNA]</scope>
    <source>
        <strain evidence="2 3">DHOB09</strain>
    </source>
</reference>
<feature type="transmembrane region" description="Helical" evidence="1">
    <location>
        <begin position="201"/>
        <end position="218"/>
    </location>
</feature>
<evidence type="ECO:0000256" key="1">
    <source>
        <dbReference type="SAM" id="Phobius"/>
    </source>
</evidence>
<dbReference type="Proteomes" id="UP000663181">
    <property type="component" value="Chromosome"/>
</dbReference>
<organism evidence="2 3">
    <name type="scientific">Dyella caseinilytica</name>
    <dbReference type="NCBI Taxonomy" id="1849581"/>
    <lineage>
        <taxon>Bacteria</taxon>
        <taxon>Pseudomonadati</taxon>
        <taxon>Pseudomonadota</taxon>
        <taxon>Gammaproteobacteria</taxon>
        <taxon>Lysobacterales</taxon>
        <taxon>Rhodanobacteraceae</taxon>
        <taxon>Dyella</taxon>
    </lineage>
</organism>
<gene>
    <name evidence="2" type="ORF">ISN74_05345</name>
</gene>
<proteinExistence type="predicted"/>
<feature type="transmembrane region" description="Helical" evidence="1">
    <location>
        <begin position="109"/>
        <end position="132"/>
    </location>
</feature>
<protein>
    <submittedName>
        <fullName evidence="2">Uncharacterized protein</fullName>
    </submittedName>
</protein>
<keyword evidence="1" id="KW-0812">Transmembrane</keyword>
<dbReference type="EMBL" id="CP064030">
    <property type="protein sequence ID" value="QRN54782.1"/>
    <property type="molecule type" value="Genomic_DNA"/>
</dbReference>
<feature type="transmembrane region" description="Helical" evidence="1">
    <location>
        <begin position="230"/>
        <end position="252"/>
    </location>
</feature>
<evidence type="ECO:0000313" key="3">
    <source>
        <dbReference type="Proteomes" id="UP000663181"/>
    </source>
</evidence>
<keyword evidence="1" id="KW-0472">Membrane</keyword>
<feature type="transmembrane region" description="Helical" evidence="1">
    <location>
        <begin position="32"/>
        <end position="56"/>
    </location>
</feature>
<evidence type="ECO:0000313" key="2">
    <source>
        <dbReference type="EMBL" id="QRN54782.1"/>
    </source>
</evidence>
<name>A0ABX7GWJ2_9GAMM</name>
<keyword evidence="1" id="KW-1133">Transmembrane helix</keyword>
<sequence>MDLQSREAEHAVSQDGERSGQSVEVSLFHTPYLGVINVFFFSAWVAVCSVAPEFIWQGLLSIVRHFDSITAASALLVGSIVAFFVEPLTERLRAMRLHVTHRHRTPAHATLAAFGFAVLAVCMHEAITSFVATASADHRAEDSLFYALSEVFQWAWIPFVTTVAWLYAGRSRWISWPALLLAALSVLAIGFVWQWAIQDTFTTIIPCASILVAGYVAMHRSSIQPGLSRCTRLTAWIAMIWLAVAGLLQLGLSLFAHRSGYIYSWMEYAIDFRFYVGWVIGLMVAPRPVPHH</sequence>